<feature type="compositionally biased region" description="Polar residues" evidence="1">
    <location>
        <begin position="12"/>
        <end position="22"/>
    </location>
</feature>
<sequence>MAESKPLRYFLQSPNSKSSTTQYGNNAEVGKYVQVEDAQIYYEVYGKGKPFVVLHGGGVGCAYEMGCFVDKLIEKYQVCLISTRGHGKSEIGTKEYTYEMKATDVCAVIEEFTKESVIVLGFSDGAYTGYKLASMYPDRVERLIAIGAGELIPGLRKVMMNYDEFYRQDPDYINQQLSLMPKPDRLREFWKTYSDFWNKVTVSKELFFSIKCPVLLICGELDGNAPLDTVLATYRMIRKCNLSVIPNAGHVCFIDNFPAVWAAIEPFLNQ</sequence>
<dbReference type="EMBL" id="MLAK01000647">
    <property type="protein sequence ID" value="OHT09154.1"/>
    <property type="molecule type" value="Genomic_DNA"/>
</dbReference>
<dbReference type="SUPFAM" id="SSF53474">
    <property type="entry name" value="alpha/beta-Hydrolases"/>
    <property type="match status" value="1"/>
</dbReference>
<dbReference type="Pfam" id="PF00561">
    <property type="entry name" value="Abhydrolase_1"/>
    <property type="match status" value="1"/>
</dbReference>
<protein>
    <submittedName>
        <fullName evidence="3">Alpha/beta hydrolase fold containing protein</fullName>
    </submittedName>
</protein>
<dbReference type="GO" id="GO:0016787">
    <property type="term" value="F:hydrolase activity"/>
    <property type="evidence" value="ECO:0007669"/>
    <property type="project" value="UniProtKB-KW"/>
</dbReference>
<proteinExistence type="predicted"/>
<dbReference type="Proteomes" id="UP000179807">
    <property type="component" value="Unassembled WGS sequence"/>
</dbReference>
<organism evidence="3 4">
    <name type="scientific">Tritrichomonas foetus</name>
    <dbReference type="NCBI Taxonomy" id="1144522"/>
    <lineage>
        <taxon>Eukaryota</taxon>
        <taxon>Metamonada</taxon>
        <taxon>Parabasalia</taxon>
        <taxon>Tritrichomonadida</taxon>
        <taxon>Tritrichomonadidae</taxon>
        <taxon>Tritrichomonas</taxon>
    </lineage>
</organism>
<feature type="region of interest" description="Disordered" evidence="1">
    <location>
        <begin position="1"/>
        <end position="22"/>
    </location>
</feature>
<dbReference type="InterPro" id="IPR029058">
    <property type="entry name" value="AB_hydrolase_fold"/>
</dbReference>
<keyword evidence="4" id="KW-1185">Reference proteome</keyword>
<accession>A0A1J4KDT9</accession>
<evidence type="ECO:0000313" key="4">
    <source>
        <dbReference type="Proteomes" id="UP000179807"/>
    </source>
</evidence>
<dbReference type="InterPro" id="IPR000073">
    <property type="entry name" value="AB_hydrolase_1"/>
</dbReference>
<dbReference type="InterPro" id="IPR050471">
    <property type="entry name" value="AB_hydrolase"/>
</dbReference>
<dbReference type="Gene3D" id="3.40.50.1820">
    <property type="entry name" value="alpha/beta hydrolase"/>
    <property type="match status" value="1"/>
</dbReference>
<feature type="domain" description="AB hydrolase-1" evidence="2">
    <location>
        <begin position="50"/>
        <end position="170"/>
    </location>
</feature>
<comment type="caution">
    <text evidence="3">The sequence shown here is derived from an EMBL/GenBank/DDBJ whole genome shotgun (WGS) entry which is preliminary data.</text>
</comment>
<dbReference type="VEuPathDB" id="TrichDB:TRFO_22074"/>
<gene>
    <name evidence="3" type="ORF">TRFO_22074</name>
</gene>
<evidence type="ECO:0000256" key="1">
    <source>
        <dbReference type="SAM" id="MobiDB-lite"/>
    </source>
</evidence>
<dbReference type="OrthoDB" id="408373at2759"/>
<dbReference type="PANTHER" id="PTHR43433:SF5">
    <property type="entry name" value="AB HYDROLASE-1 DOMAIN-CONTAINING PROTEIN"/>
    <property type="match status" value="1"/>
</dbReference>
<evidence type="ECO:0000259" key="2">
    <source>
        <dbReference type="Pfam" id="PF00561"/>
    </source>
</evidence>
<evidence type="ECO:0000313" key="3">
    <source>
        <dbReference type="EMBL" id="OHT09154.1"/>
    </source>
</evidence>
<dbReference type="RefSeq" id="XP_068362290.1">
    <property type="nucleotide sequence ID" value="XM_068502348.1"/>
</dbReference>
<dbReference type="PANTHER" id="PTHR43433">
    <property type="entry name" value="HYDROLASE, ALPHA/BETA FOLD FAMILY PROTEIN"/>
    <property type="match status" value="1"/>
</dbReference>
<keyword evidence="3" id="KW-0378">Hydrolase</keyword>
<reference evidence="3" key="1">
    <citation type="submission" date="2016-10" db="EMBL/GenBank/DDBJ databases">
        <authorList>
            <person name="Benchimol M."/>
            <person name="Almeida L.G."/>
            <person name="Vasconcelos A.T."/>
            <person name="Perreira-Neves A."/>
            <person name="Rosa I.A."/>
            <person name="Tasca T."/>
            <person name="Bogo M.R."/>
            <person name="de Souza W."/>
        </authorList>
    </citation>
    <scope>NUCLEOTIDE SEQUENCE [LARGE SCALE GENOMIC DNA]</scope>
    <source>
        <strain evidence="3">K</strain>
    </source>
</reference>
<dbReference type="GeneID" id="94837052"/>
<name>A0A1J4KDT9_9EUKA</name>
<dbReference type="AlphaFoldDB" id="A0A1J4KDT9"/>